<feature type="transmembrane region" description="Helical" evidence="5">
    <location>
        <begin position="118"/>
        <end position="139"/>
    </location>
</feature>
<dbReference type="GO" id="GO:0043190">
    <property type="term" value="C:ATP-binding cassette (ABC) transporter complex"/>
    <property type="evidence" value="ECO:0007669"/>
    <property type="project" value="InterPro"/>
</dbReference>
<keyword evidence="3 5" id="KW-1133">Transmembrane helix</keyword>
<dbReference type="PRINTS" id="PR00164">
    <property type="entry name" value="ABC2TRNSPORT"/>
</dbReference>
<reference evidence="7" key="2">
    <citation type="submission" date="2021-08" db="EMBL/GenBank/DDBJ databases">
        <authorList>
            <person name="Dalcin Martins P."/>
        </authorList>
    </citation>
    <scope>NUCLEOTIDE SEQUENCE</scope>
    <source>
        <strain evidence="7">MAG_39</strain>
    </source>
</reference>
<dbReference type="PIRSF" id="PIRSF006648">
    <property type="entry name" value="DrrB"/>
    <property type="match status" value="1"/>
</dbReference>
<protein>
    <recommendedName>
        <fullName evidence="5">Transport permease protein</fullName>
    </recommendedName>
</protein>
<sequence>MSISSLPGGALRIKRAFKVVQRHFTVYTKLYKSSFALNFLEPILYLAAFGLGLGNYIQDIKGVPYINYIAPGIIASSSMFAAIYECTYGTYVRMVFQKTFDAILATPITVDELIAGELLWGAVKSVLYGITIIIVISLFGLVSSPLILLVLPVLFISGLIFAEISVIAVATIPGIDSFNYFYTLLMTPMFLFSGIFFPLDSMPPIVSQIAFFTPLYHLVNICRAFASGSVSGVVPDLIWLVAVAGLFAPYPFRLMRKRIIK</sequence>
<keyword evidence="4 5" id="KW-0472">Membrane</keyword>
<dbReference type="InterPro" id="IPR000412">
    <property type="entry name" value="ABC_2_transport"/>
</dbReference>
<feature type="transmembrane region" description="Helical" evidence="5">
    <location>
        <begin position="35"/>
        <end position="53"/>
    </location>
</feature>
<dbReference type="InterPro" id="IPR013525">
    <property type="entry name" value="ABC2_TM"/>
</dbReference>
<feature type="transmembrane region" description="Helical" evidence="5">
    <location>
        <begin position="232"/>
        <end position="252"/>
    </location>
</feature>
<proteinExistence type="inferred from homology"/>
<feature type="transmembrane region" description="Helical" evidence="5">
    <location>
        <begin position="209"/>
        <end position="226"/>
    </location>
</feature>
<dbReference type="Pfam" id="PF01061">
    <property type="entry name" value="ABC2_membrane"/>
    <property type="match status" value="1"/>
</dbReference>
<evidence type="ECO:0000256" key="3">
    <source>
        <dbReference type="ARBA" id="ARBA00022989"/>
    </source>
</evidence>
<dbReference type="PROSITE" id="PS51012">
    <property type="entry name" value="ABC_TM2"/>
    <property type="match status" value="1"/>
</dbReference>
<evidence type="ECO:0000313" key="8">
    <source>
        <dbReference type="Proteomes" id="UP000705867"/>
    </source>
</evidence>
<dbReference type="PANTHER" id="PTHR43229">
    <property type="entry name" value="NODULATION PROTEIN J"/>
    <property type="match status" value="1"/>
</dbReference>
<feature type="domain" description="ABC transmembrane type-2" evidence="6">
    <location>
        <begin position="33"/>
        <end position="258"/>
    </location>
</feature>
<dbReference type="Proteomes" id="UP000705867">
    <property type="component" value="Unassembled WGS sequence"/>
</dbReference>
<feature type="transmembrane region" description="Helical" evidence="5">
    <location>
        <begin position="146"/>
        <end position="172"/>
    </location>
</feature>
<keyword evidence="2 5" id="KW-0812">Transmembrane</keyword>
<accession>A0A953JB04</accession>
<keyword evidence="5" id="KW-1003">Cell membrane</keyword>
<dbReference type="InterPro" id="IPR051784">
    <property type="entry name" value="Nod_factor_ABC_transporter"/>
</dbReference>
<comment type="subcellular location">
    <subcellularLocation>
        <location evidence="5">Cell membrane</location>
        <topology evidence="5">Multi-pass membrane protein</topology>
    </subcellularLocation>
    <subcellularLocation>
        <location evidence="1">Membrane</location>
        <topology evidence="1">Multi-pass membrane protein</topology>
    </subcellularLocation>
</comment>
<keyword evidence="5" id="KW-0813">Transport</keyword>
<evidence type="ECO:0000256" key="1">
    <source>
        <dbReference type="ARBA" id="ARBA00004141"/>
    </source>
</evidence>
<dbReference type="InterPro" id="IPR047817">
    <property type="entry name" value="ABC2_TM_bact-type"/>
</dbReference>
<comment type="similarity">
    <text evidence="5">Belongs to the ABC-2 integral membrane protein family.</text>
</comment>
<comment type="caution">
    <text evidence="7">The sequence shown here is derived from an EMBL/GenBank/DDBJ whole genome shotgun (WGS) entry which is preliminary data.</text>
</comment>
<evidence type="ECO:0000259" key="6">
    <source>
        <dbReference type="PROSITE" id="PS51012"/>
    </source>
</evidence>
<feature type="transmembrane region" description="Helical" evidence="5">
    <location>
        <begin position="65"/>
        <end position="84"/>
    </location>
</feature>
<name>A0A953JB04_9BACT</name>
<evidence type="ECO:0000256" key="4">
    <source>
        <dbReference type="ARBA" id="ARBA00023136"/>
    </source>
</evidence>
<evidence type="ECO:0000256" key="5">
    <source>
        <dbReference type="RuleBase" id="RU361157"/>
    </source>
</evidence>
<gene>
    <name evidence="7" type="ORF">K8I29_04010</name>
</gene>
<organism evidence="7 8">
    <name type="scientific">Candidatus Nitrobium versatile</name>
    <dbReference type="NCBI Taxonomy" id="2884831"/>
    <lineage>
        <taxon>Bacteria</taxon>
        <taxon>Pseudomonadati</taxon>
        <taxon>Nitrospirota</taxon>
        <taxon>Nitrospiria</taxon>
        <taxon>Nitrospirales</taxon>
        <taxon>Nitrospiraceae</taxon>
        <taxon>Candidatus Nitrobium</taxon>
    </lineage>
</organism>
<evidence type="ECO:0000256" key="2">
    <source>
        <dbReference type="ARBA" id="ARBA00022692"/>
    </source>
</evidence>
<evidence type="ECO:0000313" key="7">
    <source>
        <dbReference type="EMBL" id="MBZ0155365.1"/>
    </source>
</evidence>
<dbReference type="PANTHER" id="PTHR43229:SF2">
    <property type="entry name" value="NODULATION PROTEIN J"/>
    <property type="match status" value="1"/>
</dbReference>
<feature type="transmembrane region" description="Helical" evidence="5">
    <location>
        <begin position="178"/>
        <end position="197"/>
    </location>
</feature>
<dbReference type="GO" id="GO:0140359">
    <property type="term" value="F:ABC-type transporter activity"/>
    <property type="evidence" value="ECO:0007669"/>
    <property type="project" value="InterPro"/>
</dbReference>
<dbReference type="AlphaFoldDB" id="A0A953JB04"/>
<dbReference type="EMBL" id="JAIOIV010000031">
    <property type="protein sequence ID" value="MBZ0155365.1"/>
    <property type="molecule type" value="Genomic_DNA"/>
</dbReference>
<reference evidence="7" key="1">
    <citation type="journal article" date="2021" name="bioRxiv">
        <title>Unraveling nitrogen, sulfur and carbon metabolic pathways and microbial community transcriptional responses to substrate deprivation and toxicity stresses in a bioreactor mimicking anoxic brackish coastal sediment conditions.</title>
        <authorList>
            <person name="Martins P.D."/>
            <person name="Echeveste M.J."/>
            <person name="Arshad A."/>
            <person name="Kurth J."/>
            <person name="Ouboter H."/>
            <person name="Jetten M.S.M."/>
            <person name="Welte C.U."/>
        </authorList>
    </citation>
    <scope>NUCLEOTIDE SEQUENCE</scope>
    <source>
        <strain evidence="7">MAG_39</strain>
    </source>
</reference>